<keyword evidence="2 6" id="KW-0479">Metal-binding</keyword>
<dbReference type="CDD" id="cd11073">
    <property type="entry name" value="CYP76-like"/>
    <property type="match status" value="1"/>
</dbReference>
<dbReference type="FunFam" id="1.10.630.10:FF:000007">
    <property type="entry name" value="Cytochrome P450 76C4"/>
    <property type="match status" value="1"/>
</dbReference>
<keyword evidence="10" id="KW-1185">Reference proteome</keyword>
<accession>A0A8T0MNS1</accession>
<dbReference type="InterPro" id="IPR001128">
    <property type="entry name" value="Cyt_P450"/>
</dbReference>
<evidence type="ECO:0000256" key="3">
    <source>
        <dbReference type="ARBA" id="ARBA00022821"/>
    </source>
</evidence>
<evidence type="ECO:0000256" key="4">
    <source>
        <dbReference type="ARBA" id="ARBA00023002"/>
    </source>
</evidence>
<evidence type="ECO:0000256" key="5">
    <source>
        <dbReference type="ARBA" id="ARBA00023004"/>
    </source>
</evidence>
<dbReference type="GO" id="GO:0016709">
    <property type="term" value="F:oxidoreductase activity, acting on paired donors, with incorporation or reduction of molecular oxygen, NAD(P)H as one donor, and incorporation of one atom of oxygen"/>
    <property type="evidence" value="ECO:0007669"/>
    <property type="project" value="UniProtKB-ARBA"/>
</dbReference>
<dbReference type="InterPro" id="IPR036396">
    <property type="entry name" value="Cyt_P450_sf"/>
</dbReference>
<comment type="cofactor">
    <cofactor evidence="6">
        <name>heme</name>
        <dbReference type="ChEBI" id="CHEBI:30413"/>
    </cofactor>
</comment>
<evidence type="ECO:0000256" key="1">
    <source>
        <dbReference type="ARBA" id="ARBA00010617"/>
    </source>
</evidence>
<dbReference type="Proteomes" id="UP000823388">
    <property type="component" value="Chromosome 9N"/>
</dbReference>
<dbReference type="OrthoDB" id="2789670at2759"/>
<dbReference type="InterPro" id="IPR017972">
    <property type="entry name" value="Cyt_P450_CS"/>
</dbReference>
<evidence type="ECO:0000313" key="10">
    <source>
        <dbReference type="Proteomes" id="UP000823388"/>
    </source>
</evidence>
<dbReference type="PRINTS" id="PR00463">
    <property type="entry name" value="EP450I"/>
</dbReference>
<name>A0A8T0MNS1_PANVG</name>
<dbReference type="PROSITE" id="PS00086">
    <property type="entry name" value="CYTOCHROME_P450"/>
    <property type="match status" value="1"/>
</dbReference>
<evidence type="ECO:0000256" key="6">
    <source>
        <dbReference type="PIRSR" id="PIRSR602401-1"/>
    </source>
</evidence>
<feature type="signal peptide" evidence="8">
    <location>
        <begin position="1"/>
        <end position="17"/>
    </location>
</feature>
<dbReference type="PRINTS" id="PR00385">
    <property type="entry name" value="P450"/>
</dbReference>
<dbReference type="GO" id="GO:0005506">
    <property type="term" value="F:iron ion binding"/>
    <property type="evidence" value="ECO:0007669"/>
    <property type="project" value="InterPro"/>
</dbReference>
<reference evidence="9" key="1">
    <citation type="submission" date="2020-05" db="EMBL/GenBank/DDBJ databases">
        <title>WGS assembly of Panicum virgatum.</title>
        <authorList>
            <person name="Lovell J.T."/>
            <person name="Jenkins J."/>
            <person name="Shu S."/>
            <person name="Juenger T.E."/>
            <person name="Schmutz J."/>
        </authorList>
    </citation>
    <scope>NUCLEOTIDE SEQUENCE</scope>
    <source>
        <strain evidence="9">AP13</strain>
    </source>
</reference>
<dbReference type="Pfam" id="PF00067">
    <property type="entry name" value="p450"/>
    <property type="match status" value="1"/>
</dbReference>
<keyword evidence="3" id="KW-0611">Plant defense</keyword>
<evidence type="ECO:0000313" key="9">
    <source>
        <dbReference type="EMBL" id="KAG2536959.1"/>
    </source>
</evidence>
<feature type="binding site" description="axial binding residue" evidence="6">
    <location>
        <position position="438"/>
    </location>
    <ligand>
        <name>heme</name>
        <dbReference type="ChEBI" id="CHEBI:30413"/>
    </ligand>
    <ligandPart>
        <name>Fe</name>
        <dbReference type="ChEBI" id="CHEBI:18248"/>
    </ligandPart>
</feature>
<dbReference type="GO" id="GO:0020037">
    <property type="term" value="F:heme binding"/>
    <property type="evidence" value="ECO:0007669"/>
    <property type="project" value="InterPro"/>
</dbReference>
<dbReference type="GO" id="GO:0006952">
    <property type="term" value="P:defense response"/>
    <property type="evidence" value="ECO:0007669"/>
    <property type="project" value="UniProtKB-KW"/>
</dbReference>
<dbReference type="AlphaFoldDB" id="A0A8T0MNS1"/>
<keyword evidence="8" id="KW-0732">Signal</keyword>
<protein>
    <submittedName>
        <fullName evidence="9">Uncharacterized protein</fullName>
    </submittedName>
</protein>
<dbReference type="InterPro" id="IPR002401">
    <property type="entry name" value="Cyt_P450_E_grp-I"/>
</dbReference>
<keyword evidence="5 6" id="KW-0408">Iron</keyword>
<evidence type="ECO:0000256" key="8">
    <source>
        <dbReference type="SAM" id="SignalP"/>
    </source>
</evidence>
<keyword evidence="4 7" id="KW-0560">Oxidoreductase</keyword>
<dbReference type="PANTHER" id="PTHR47950">
    <property type="entry name" value="CYTOCHROME P450, FAMILY 76, SUBFAMILY C, POLYPEPTIDE 5-RELATED"/>
    <property type="match status" value="1"/>
</dbReference>
<gene>
    <name evidence="9" type="ORF">PVAP13_9NG239000</name>
</gene>
<dbReference type="Gene3D" id="1.10.630.10">
    <property type="entry name" value="Cytochrome P450"/>
    <property type="match status" value="1"/>
</dbReference>
<evidence type="ECO:0000256" key="7">
    <source>
        <dbReference type="RuleBase" id="RU000461"/>
    </source>
</evidence>
<organism evidence="9 10">
    <name type="scientific">Panicum virgatum</name>
    <name type="common">Blackwell switchgrass</name>
    <dbReference type="NCBI Taxonomy" id="38727"/>
    <lineage>
        <taxon>Eukaryota</taxon>
        <taxon>Viridiplantae</taxon>
        <taxon>Streptophyta</taxon>
        <taxon>Embryophyta</taxon>
        <taxon>Tracheophyta</taxon>
        <taxon>Spermatophyta</taxon>
        <taxon>Magnoliopsida</taxon>
        <taxon>Liliopsida</taxon>
        <taxon>Poales</taxon>
        <taxon>Poaceae</taxon>
        <taxon>PACMAD clade</taxon>
        <taxon>Panicoideae</taxon>
        <taxon>Panicodae</taxon>
        <taxon>Paniceae</taxon>
        <taxon>Panicinae</taxon>
        <taxon>Panicum</taxon>
        <taxon>Panicum sect. Hiantes</taxon>
    </lineage>
</organism>
<dbReference type="SUPFAM" id="SSF48264">
    <property type="entry name" value="Cytochrome P450"/>
    <property type="match status" value="1"/>
</dbReference>
<keyword evidence="7" id="KW-0503">Monooxygenase</keyword>
<evidence type="ECO:0000256" key="2">
    <source>
        <dbReference type="ARBA" id="ARBA00022723"/>
    </source>
</evidence>
<dbReference type="GO" id="GO:0051502">
    <property type="term" value="P:diterpene phytoalexin biosynthetic process"/>
    <property type="evidence" value="ECO:0007669"/>
    <property type="project" value="UniProtKB-ARBA"/>
</dbReference>
<comment type="similarity">
    <text evidence="1 7">Belongs to the cytochrome P450 family.</text>
</comment>
<comment type="caution">
    <text evidence="9">The sequence shown here is derived from an EMBL/GenBank/DDBJ whole genome shotgun (WGS) entry which is preliminary data.</text>
</comment>
<dbReference type="PANTHER" id="PTHR47950:SF43">
    <property type="entry name" value="CYTOCHROME P450 FAMILY 76 SUBFAMILY C POLYPEPTIDE 7"/>
    <property type="match status" value="1"/>
</dbReference>
<sequence>MASVLFPWLAWLLVSLAAVYLLGHGRRRGRPPGPRPLPVIGSLHLLGNQPHRSLARLAKVHGPLMSLHLGAVTTVVASSPAAAQEFLQRHDAVFSNRSVPDAAGDHSRNSLVWLPNAPRWRALRKIMGTELFAPHRLDALQHLRRDKVRELVDHVGRLARRGEAVNIGRVAFTTCVNLISCTIFSRDLTSLDDDGGSGEFQEVVTDIMEAGGSPNISDFFPALAAADLQGWRRRLGRLFARLHRTFDEEIDARLRGRETGGPKKNDFLDLLLDAAEDGDNTARLDRDTLRSLFTDLFGAGSDTSSSTLEWAMTELLQSPASMTKACDELATVIGSKRSIEESDIDRLPYLQAVVKETFRLHPPVPLLIPRHTKVDTKIMGYTIPQGSRVFINVWAMGRDKETWPEPKKFMPERFLGRTVDLRGGDFDLIPFGAGRRICPGMPLAIRMVHLILASLLNQFTWRLPDEVERNGVDMAEKFGVTLTKAVPLCAFATPL</sequence>
<keyword evidence="6 7" id="KW-0349">Heme</keyword>
<proteinExistence type="inferred from homology"/>
<feature type="chain" id="PRO_5035848812" evidence="8">
    <location>
        <begin position="18"/>
        <end position="495"/>
    </location>
</feature>
<dbReference type="EMBL" id="CM029054">
    <property type="protein sequence ID" value="KAG2536959.1"/>
    <property type="molecule type" value="Genomic_DNA"/>
</dbReference>